<name>A0A8H6STV8_MYCCL</name>
<keyword evidence="2" id="KW-1185">Reference proteome</keyword>
<dbReference type="EMBL" id="JACAZE010000010">
    <property type="protein sequence ID" value="KAF7305376.1"/>
    <property type="molecule type" value="Genomic_DNA"/>
</dbReference>
<dbReference type="OrthoDB" id="2655993at2759"/>
<protein>
    <recommendedName>
        <fullName evidence="3">F-box domain-containing protein</fullName>
    </recommendedName>
</protein>
<comment type="caution">
    <text evidence="1">The sequence shown here is derived from an EMBL/GenBank/DDBJ whole genome shotgun (WGS) entry which is preliminary data.</text>
</comment>
<evidence type="ECO:0008006" key="3">
    <source>
        <dbReference type="Google" id="ProtNLM"/>
    </source>
</evidence>
<accession>A0A8H6STV8</accession>
<proteinExistence type="predicted"/>
<sequence>MHYCLRIPEIRSAVFWQLAPDSSGIEGWIPPDVRRDLAALARTCKAFSDGALDVLWSRQTTLVPFMKCLPPDAWEAFEDEVVSADPAEGIEAITVGSVRLTRPIEHEEWRRPLAYAFRVRNLLIDFKDRVPVSQLLGYFPPGSDTKIPFPRIMSLTWAVHTMSLLDIRLFLSPSSYLRELRLRPLAFGRTSLAWDLEALSRLAVEFQELRILDIFVFSEGMDYALYQKINSTLVTHVDQVKQLRVGLLDLPSFQHLTRLPSLHNLEVHSSVVPLDIVGWFPPTRTTISRTLPAASLRRLSLDGLDLPYFLATQLLESATGWALADLDIANWRAEPRENMKRLHSAISTRIQAETLQSLRVGHVESDSEGYEIDEGELIERYAIDSDTLSLLFCFPNLETVALTAPAGFALNTRTVQELTTAWTKLTKLSLTSSSYGDCHRPTVRGRVLMAFAQNCRALQTLDIALDMRGTPPVALSRRSFSAQTTLARIAFGPAPISQPREIARYLAYLFPNLNHNTGISVSEDWDELYGDYDETSRDTPDDFDEEECEWFWAWQEVPSG</sequence>
<evidence type="ECO:0000313" key="2">
    <source>
        <dbReference type="Proteomes" id="UP000613580"/>
    </source>
</evidence>
<organism evidence="1 2">
    <name type="scientific">Mycena chlorophos</name>
    <name type="common">Agaric fungus</name>
    <name type="synonym">Agaricus chlorophos</name>
    <dbReference type="NCBI Taxonomy" id="658473"/>
    <lineage>
        <taxon>Eukaryota</taxon>
        <taxon>Fungi</taxon>
        <taxon>Dikarya</taxon>
        <taxon>Basidiomycota</taxon>
        <taxon>Agaricomycotina</taxon>
        <taxon>Agaricomycetes</taxon>
        <taxon>Agaricomycetidae</taxon>
        <taxon>Agaricales</taxon>
        <taxon>Marasmiineae</taxon>
        <taxon>Mycenaceae</taxon>
        <taxon>Mycena</taxon>
    </lineage>
</organism>
<dbReference type="Proteomes" id="UP000613580">
    <property type="component" value="Unassembled WGS sequence"/>
</dbReference>
<dbReference type="Gene3D" id="3.80.10.10">
    <property type="entry name" value="Ribonuclease Inhibitor"/>
    <property type="match status" value="1"/>
</dbReference>
<dbReference type="AlphaFoldDB" id="A0A8H6STV8"/>
<gene>
    <name evidence="1" type="ORF">HMN09_00789800</name>
</gene>
<evidence type="ECO:0000313" key="1">
    <source>
        <dbReference type="EMBL" id="KAF7305376.1"/>
    </source>
</evidence>
<dbReference type="InterPro" id="IPR032675">
    <property type="entry name" value="LRR_dom_sf"/>
</dbReference>
<reference evidence="1" key="1">
    <citation type="submission" date="2020-05" db="EMBL/GenBank/DDBJ databases">
        <title>Mycena genomes resolve the evolution of fungal bioluminescence.</title>
        <authorList>
            <person name="Tsai I.J."/>
        </authorList>
    </citation>
    <scope>NUCLEOTIDE SEQUENCE</scope>
    <source>
        <strain evidence="1">110903Hualien_Pintung</strain>
    </source>
</reference>